<comment type="subcellular location">
    <subcellularLocation>
        <location evidence="1">Membrane</location>
        <topology evidence="1">Multi-pass membrane protein</topology>
    </subcellularLocation>
</comment>
<evidence type="ECO:0000313" key="8">
    <source>
        <dbReference type="Proteomes" id="UP001241758"/>
    </source>
</evidence>
<feature type="transmembrane region" description="Helical" evidence="5">
    <location>
        <begin position="6"/>
        <end position="24"/>
    </location>
</feature>
<protein>
    <recommendedName>
        <fullName evidence="6">Methylamine utilisation protein MauE domain-containing protein</fullName>
    </recommendedName>
</protein>
<evidence type="ECO:0000256" key="4">
    <source>
        <dbReference type="ARBA" id="ARBA00023136"/>
    </source>
</evidence>
<feature type="domain" description="Methylamine utilisation protein MauE" evidence="6">
    <location>
        <begin position="1"/>
        <end position="125"/>
    </location>
</feature>
<keyword evidence="4 5" id="KW-0472">Membrane</keyword>
<evidence type="ECO:0000256" key="1">
    <source>
        <dbReference type="ARBA" id="ARBA00004141"/>
    </source>
</evidence>
<dbReference type="RefSeq" id="WP_282764417.1">
    <property type="nucleotide sequence ID" value="NZ_JASCTH010000025.1"/>
</dbReference>
<evidence type="ECO:0000256" key="5">
    <source>
        <dbReference type="SAM" id="Phobius"/>
    </source>
</evidence>
<dbReference type="EMBL" id="JASCTH010000025">
    <property type="protein sequence ID" value="MDI6103371.1"/>
    <property type="molecule type" value="Genomic_DNA"/>
</dbReference>
<feature type="transmembrane region" description="Helical" evidence="5">
    <location>
        <begin position="139"/>
        <end position="159"/>
    </location>
</feature>
<evidence type="ECO:0000313" key="7">
    <source>
        <dbReference type="EMBL" id="MDI6103371.1"/>
    </source>
</evidence>
<keyword evidence="2 5" id="KW-0812">Transmembrane</keyword>
<gene>
    <name evidence="7" type="ORF">QLQ12_32655</name>
</gene>
<organism evidence="7 8">
    <name type="scientific">Actinoplanes sandaracinus</name>
    <dbReference type="NCBI Taxonomy" id="3045177"/>
    <lineage>
        <taxon>Bacteria</taxon>
        <taxon>Bacillati</taxon>
        <taxon>Actinomycetota</taxon>
        <taxon>Actinomycetes</taxon>
        <taxon>Micromonosporales</taxon>
        <taxon>Micromonosporaceae</taxon>
        <taxon>Actinoplanes</taxon>
    </lineage>
</organism>
<dbReference type="InterPro" id="IPR009908">
    <property type="entry name" value="Methylamine_util_MauE"/>
</dbReference>
<feature type="transmembrane region" description="Helical" evidence="5">
    <location>
        <begin position="109"/>
        <end position="127"/>
    </location>
</feature>
<feature type="transmembrane region" description="Helical" evidence="5">
    <location>
        <begin position="70"/>
        <end position="88"/>
    </location>
</feature>
<name>A0ABT6WUQ4_9ACTN</name>
<comment type="caution">
    <text evidence="7">The sequence shown here is derived from an EMBL/GenBank/DDBJ whole genome shotgun (WGS) entry which is preliminary data.</text>
</comment>
<keyword evidence="3 5" id="KW-1133">Transmembrane helix</keyword>
<evidence type="ECO:0000259" key="6">
    <source>
        <dbReference type="Pfam" id="PF07291"/>
    </source>
</evidence>
<sequence length="193" mass="19619">MTVLSALVASVIAGVLIVGGTEKFRSGASFAGTLTGLGITGYPQAFLRIAVPSAELAIAAGLILAPAASWPAAGVAVLGLCFAAAGLLSLRADHPVACSCLGAATNALLGWRQVALLPLWIAAAVLIHQMPVPWPASQGLQVLALVVTASAGLHAVKVIRAWRDDSAHRKAIEEASTLKPDMVQGLHLIGGKQ</sequence>
<keyword evidence="8" id="KW-1185">Reference proteome</keyword>
<accession>A0ABT6WUQ4</accession>
<dbReference type="Proteomes" id="UP001241758">
    <property type="component" value="Unassembled WGS sequence"/>
</dbReference>
<dbReference type="Pfam" id="PF07291">
    <property type="entry name" value="MauE"/>
    <property type="match status" value="1"/>
</dbReference>
<evidence type="ECO:0000256" key="2">
    <source>
        <dbReference type="ARBA" id="ARBA00022692"/>
    </source>
</evidence>
<reference evidence="7 8" key="1">
    <citation type="submission" date="2023-05" db="EMBL/GenBank/DDBJ databases">
        <title>Actinoplanes sp. NEAU-A12 genome sequencing.</title>
        <authorList>
            <person name="Wang Z.-S."/>
        </authorList>
    </citation>
    <scope>NUCLEOTIDE SEQUENCE [LARGE SCALE GENOMIC DNA]</scope>
    <source>
        <strain evidence="7 8">NEAU-A12</strain>
    </source>
</reference>
<proteinExistence type="predicted"/>
<evidence type="ECO:0000256" key="3">
    <source>
        <dbReference type="ARBA" id="ARBA00022989"/>
    </source>
</evidence>